<reference evidence="1 2" key="1">
    <citation type="journal article" date="2024" name="Proc. Natl. Acad. Sci. U.S.A.">
        <title>The evolutionary genomics of adaptation to stress in wild rhizobium bacteria.</title>
        <authorList>
            <person name="Kehlet-Delgado H."/>
            <person name="Montoya A.P."/>
            <person name="Jensen K.T."/>
            <person name="Wendlandt C.E."/>
            <person name="Dexheimer C."/>
            <person name="Roberts M."/>
            <person name="Torres Martinez L."/>
            <person name="Friesen M.L."/>
            <person name="Griffitts J.S."/>
            <person name="Porter S.S."/>
        </authorList>
    </citation>
    <scope>NUCLEOTIDE SEQUENCE [LARGE SCALE GENOMIC DNA]</scope>
    <source>
        <strain evidence="1 2">M0468</strain>
    </source>
</reference>
<sequence length="166" mass="18769">MNTSALIRPAWTPATIALMVIGFMVFWPLGFAMLAYIIWGDRLEGFKRDVNRATDGIFAGCRRGSDKAARWGNGSARTGNVAFDDWREKELERLDEERRKLDEMLTQFDEYARELRRAKDQDEFDRFMANRNKSTAPAKTDPSTKADPSTGAAPTKRGKGSNLLDD</sequence>
<name>A0ACC6T6P8_9HYPH</name>
<evidence type="ECO:0000313" key="2">
    <source>
        <dbReference type="Proteomes" id="UP001480082"/>
    </source>
</evidence>
<proteinExistence type="predicted"/>
<dbReference type="EMBL" id="JAMYRI010000022">
    <property type="protein sequence ID" value="MER9287571.1"/>
    <property type="molecule type" value="Genomic_DNA"/>
</dbReference>
<protein>
    <submittedName>
        <fullName evidence="1">DUF2852 domain-containing protein</fullName>
    </submittedName>
</protein>
<accession>A0ACC6T6P8</accession>
<comment type="caution">
    <text evidence="1">The sequence shown here is derived from an EMBL/GenBank/DDBJ whole genome shotgun (WGS) entry which is preliminary data.</text>
</comment>
<dbReference type="Proteomes" id="UP001480082">
    <property type="component" value="Unassembled WGS sequence"/>
</dbReference>
<evidence type="ECO:0000313" key="1">
    <source>
        <dbReference type="EMBL" id="MER9287571.1"/>
    </source>
</evidence>
<keyword evidence="2" id="KW-1185">Reference proteome</keyword>
<gene>
    <name evidence="1" type="ORF">NKI81_27120</name>
</gene>
<organism evidence="1 2">
    <name type="scientific">Mesorhizobium australicum</name>
    <dbReference type="NCBI Taxonomy" id="536018"/>
    <lineage>
        <taxon>Bacteria</taxon>
        <taxon>Pseudomonadati</taxon>
        <taxon>Pseudomonadota</taxon>
        <taxon>Alphaproteobacteria</taxon>
        <taxon>Hyphomicrobiales</taxon>
        <taxon>Phyllobacteriaceae</taxon>
        <taxon>Mesorhizobium</taxon>
    </lineage>
</organism>